<dbReference type="Pfam" id="PF13738">
    <property type="entry name" value="Pyr_redox_3"/>
    <property type="match status" value="1"/>
</dbReference>
<name>A0AA41WW57_9ALTE</name>
<accession>A0AA41WW57</accession>
<dbReference type="Proteomes" id="UP001165413">
    <property type="component" value="Unassembled WGS sequence"/>
</dbReference>
<dbReference type="PRINTS" id="PR00469">
    <property type="entry name" value="PNDRDTASEII"/>
</dbReference>
<dbReference type="Gene3D" id="3.50.50.60">
    <property type="entry name" value="FAD/NAD(P)-binding domain"/>
    <property type="match status" value="2"/>
</dbReference>
<organism evidence="1 2">
    <name type="scientific">Opacimonas viscosa</name>
    <dbReference type="NCBI Taxonomy" id="2961944"/>
    <lineage>
        <taxon>Bacteria</taxon>
        <taxon>Pseudomonadati</taxon>
        <taxon>Pseudomonadota</taxon>
        <taxon>Gammaproteobacteria</taxon>
        <taxon>Alteromonadales</taxon>
        <taxon>Alteromonadaceae</taxon>
        <taxon>Opacimonas</taxon>
    </lineage>
</organism>
<dbReference type="InterPro" id="IPR036188">
    <property type="entry name" value="FAD/NAD-bd_sf"/>
</dbReference>
<dbReference type="AlphaFoldDB" id="A0AA41WW57"/>
<proteinExistence type="predicted"/>
<dbReference type="InterPro" id="IPR051209">
    <property type="entry name" value="FAD-bind_Monooxygenase_sf"/>
</dbReference>
<keyword evidence="2" id="KW-1185">Reference proteome</keyword>
<dbReference type="PANTHER" id="PTHR42877">
    <property type="entry name" value="L-ORNITHINE N(5)-MONOOXYGENASE-RELATED"/>
    <property type="match status" value="1"/>
</dbReference>
<evidence type="ECO:0000313" key="2">
    <source>
        <dbReference type="Proteomes" id="UP001165413"/>
    </source>
</evidence>
<dbReference type="SUPFAM" id="SSF51905">
    <property type="entry name" value="FAD/NAD(P)-binding domain"/>
    <property type="match status" value="1"/>
</dbReference>
<comment type="caution">
    <text evidence="1">The sequence shown here is derived from an EMBL/GenBank/DDBJ whole genome shotgun (WGS) entry which is preliminary data.</text>
</comment>
<evidence type="ECO:0000313" key="1">
    <source>
        <dbReference type="EMBL" id="MCP3427475.1"/>
    </source>
</evidence>
<dbReference type="PANTHER" id="PTHR42877:SF4">
    <property type="entry name" value="FAD_NAD(P)-BINDING DOMAIN-CONTAINING PROTEIN-RELATED"/>
    <property type="match status" value="1"/>
</dbReference>
<protein>
    <submittedName>
        <fullName evidence="1">NAD(P)/FAD-dependent oxidoreductase</fullName>
    </submittedName>
</protein>
<reference evidence="1" key="1">
    <citation type="submission" date="2022-07" db="EMBL/GenBank/DDBJ databases">
        <title>Characterization of the Novel Bacterium Alteromonas immobilis LMIT006 and Alteromonas gregis LMIT007.</title>
        <authorList>
            <person name="Lin X."/>
        </authorList>
    </citation>
    <scope>NUCLEOTIDE SEQUENCE</scope>
    <source>
        <strain evidence="1">LMIT007</strain>
    </source>
</reference>
<sequence>MHQIIIIGTGFGAQAIALALIKQNITDFVMLERRSFAGGTWKQNRYPGAAVDVQSPLYSLSATPYPWTRMFAKQAELAKYTDDMFDRFNLWAYIKLNHNVIRSVWDEEAQSWQVDIADQPSLKAQFLINATGPLSTPVIPNFIGKERFRGTHFHTNDWPADFSLHNKKVAIIGSGASATQVIPAIVDQVKHLHVFQRTPHWVISRPDMKFPKWVQRLLNKKWFYFPLRAAIYWALETRVIAFKYFPGILRFVGEWPAQRLLKKQVSDPKLRAALTPDYTIGCKRIIMSDTLYPALTKANVSFHDKTDGIGEITANGVTTSQGESIDLDVIVYATGFDATDGLISYPVTGIDQQTLSDFWHDYPRAYLGTSVPFCPNFFIMTGPNTGIGHTSAIVVIESQVEYIMQAIKAVRDQKCQSIAPTVEAEASYTNFVHSEMENTVWHKGGCNSWYKSASGKVIAMFPGFSFTFRKLCKKFKLGDHTLV</sequence>
<dbReference type="EMBL" id="JANATA010000001">
    <property type="protein sequence ID" value="MCP3427475.1"/>
    <property type="molecule type" value="Genomic_DNA"/>
</dbReference>
<gene>
    <name evidence="1" type="ORF">NLF92_00775</name>
</gene>
<dbReference type="RefSeq" id="WP_254097859.1">
    <property type="nucleotide sequence ID" value="NZ_JANATA010000001.1"/>
</dbReference>